<evidence type="ECO:0000256" key="1">
    <source>
        <dbReference type="PROSITE-ProRule" id="PRU00169"/>
    </source>
</evidence>
<keyword evidence="5" id="KW-1185">Reference proteome</keyword>
<feature type="domain" description="CheW-like" evidence="3">
    <location>
        <begin position="19"/>
        <end position="158"/>
    </location>
</feature>
<dbReference type="PROSITE" id="PS50110">
    <property type="entry name" value="RESPONSE_REGULATORY"/>
    <property type="match status" value="1"/>
</dbReference>
<sequence length="318" mass="35290">MSTVLASVDQRTQLAGHNRLEVLMFTLDGRQRFGINVFKIQEVIQCPALTEVPQSHRVVRGVAHLRGKTIPVLDLGMAIGRPPLQEPREAFVIVTEFNRSTQGFLVRMVDRIVNMNWEQILPPPNGAGKDSYLTAVTRVDDELVEIIDVEKVLAEVIGMDENISEEVLAGVGAVEHECRPHILVADDSMVARNQIKRTLDQLNIDATLVSDGRKALEQLQQWAEHDPDRLRDLAMVISDVEMPEMDGYTLTTRIRTSPELAGLYVLLHTSLSGVFNHAMVEKVGADEFIAKFKPDLLATSVLKQVNQTRQEVGGSTAG</sequence>
<dbReference type="Proteomes" id="UP000218765">
    <property type="component" value="Chromosome"/>
</dbReference>
<dbReference type="KEGG" id="ttc:FOKN1_1448"/>
<dbReference type="Gene3D" id="3.40.50.2300">
    <property type="match status" value="1"/>
</dbReference>
<feature type="domain" description="Response regulatory" evidence="2">
    <location>
        <begin position="181"/>
        <end position="306"/>
    </location>
</feature>
<dbReference type="Pfam" id="PF01584">
    <property type="entry name" value="CheW"/>
    <property type="match status" value="1"/>
</dbReference>
<name>A0A1Z4VRK8_9GAMM</name>
<organism evidence="4 5">
    <name type="scientific">Thiohalobacter thiocyanaticus</name>
    <dbReference type="NCBI Taxonomy" id="585455"/>
    <lineage>
        <taxon>Bacteria</taxon>
        <taxon>Pseudomonadati</taxon>
        <taxon>Pseudomonadota</taxon>
        <taxon>Gammaproteobacteria</taxon>
        <taxon>Thiohalobacterales</taxon>
        <taxon>Thiohalobacteraceae</taxon>
        <taxon>Thiohalobacter</taxon>
    </lineage>
</organism>
<dbReference type="InterPro" id="IPR001789">
    <property type="entry name" value="Sig_transdc_resp-reg_receiver"/>
</dbReference>
<dbReference type="PANTHER" id="PTHR47233:SF3">
    <property type="entry name" value="CHEMOTAXIS PROTEIN CHEV"/>
    <property type="match status" value="1"/>
</dbReference>
<dbReference type="PROSITE" id="PS50851">
    <property type="entry name" value="CHEW"/>
    <property type="match status" value="1"/>
</dbReference>
<evidence type="ECO:0000259" key="2">
    <source>
        <dbReference type="PROSITE" id="PS50110"/>
    </source>
</evidence>
<dbReference type="SUPFAM" id="SSF52172">
    <property type="entry name" value="CheY-like"/>
    <property type="match status" value="1"/>
</dbReference>
<dbReference type="Gene3D" id="2.40.50.180">
    <property type="entry name" value="CheA-289, Domain 4"/>
    <property type="match status" value="1"/>
</dbReference>
<feature type="modified residue" description="4-aspartylphosphate" evidence="1">
    <location>
        <position position="239"/>
    </location>
</feature>
<dbReference type="GO" id="GO:0000160">
    <property type="term" value="P:phosphorelay signal transduction system"/>
    <property type="evidence" value="ECO:0007669"/>
    <property type="project" value="InterPro"/>
</dbReference>
<dbReference type="InterPro" id="IPR011006">
    <property type="entry name" value="CheY-like_superfamily"/>
</dbReference>
<dbReference type="SMART" id="SM00448">
    <property type="entry name" value="REC"/>
    <property type="match status" value="1"/>
</dbReference>
<accession>A0A1Z4VRK8</accession>
<evidence type="ECO:0000313" key="5">
    <source>
        <dbReference type="Proteomes" id="UP000218765"/>
    </source>
</evidence>
<dbReference type="RefSeq" id="WP_096365998.1">
    <property type="nucleotide sequence ID" value="NZ_AP018052.1"/>
</dbReference>
<reference evidence="4 5" key="1">
    <citation type="submission" date="2017-05" db="EMBL/GenBank/DDBJ databases">
        <title>Thiocyanate degradation by Thiohalobacter thiocyanaticus FOKN1.</title>
        <authorList>
            <person name="Oshiki M."/>
            <person name="Fukushima T."/>
            <person name="Kawano S."/>
            <person name="Nakagawa J."/>
        </authorList>
    </citation>
    <scope>NUCLEOTIDE SEQUENCE [LARGE SCALE GENOMIC DNA]</scope>
    <source>
        <strain evidence="4 5">FOKN1</strain>
    </source>
</reference>
<evidence type="ECO:0000313" key="4">
    <source>
        <dbReference type="EMBL" id="BAZ93844.1"/>
    </source>
</evidence>
<protein>
    <submittedName>
        <fullName evidence="4">Chemotaxis protein CheV</fullName>
    </submittedName>
</protein>
<dbReference type="Gene3D" id="2.30.30.40">
    <property type="entry name" value="SH3 Domains"/>
    <property type="match status" value="1"/>
</dbReference>
<dbReference type="OrthoDB" id="9806105at2"/>
<keyword evidence="1" id="KW-0597">Phosphoprotein</keyword>
<dbReference type="GO" id="GO:0006935">
    <property type="term" value="P:chemotaxis"/>
    <property type="evidence" value="ECO:0007669"/>
    <property type="project" value="InterPro"/>
</dbReference>
<dbReference type="AlphaFoldDB" id="A0A1Z4VRK8"/>
<gene>
    <name evidence="4" type="ORF">FOKN1_1448</name>
</gene>
<dbReference type="PIRSF" id="PIRSF002867">
    <property type="entry name" value="CheV"/>
    <property type="match status" value="1"/>
</dbReference>
<proteinExistence type="predicted"/>
<dbReference type="InterPro" id="IPR024181">
    <property type="entry name" value="Chemotax_regulator_CheV"/>
</dbReference>
<evidence type="ECO:0000259" key="3">
    <source>
        <dbReference type="PROSITE" id="PS50851"/>
    </source>
</evidence>
<dbReference type="EMBL" id="AP018052">
    <property type="protein sequence ID" value="BAZ93844.1"/>
    <property type="molecule type" value="Genomic_DNA"/>
</dbReference>
<dbReference type="InterPro" id="IPR036061">
    <property type="entry name" value="CheW-like_dom_sf"/>
</dbReference>
<dbReference type="Pfam" id="PF00072">
    <property type="entry name" value="Response_reg"/>
    <property type="match status" value="1"/>
</dbReference>
<dbReference type="SMART" id="SM00260">
    <property type="entry name" value="CheW"/>
    <property type="match status" value="1"/>
</dbReference>
<dbReference type="InterPro" id="IPR002545">
    <property type="entry name" value="CheW-lke_dom"/>
</dbReference>
<dbReference type="SUPFAM" id="SSF50341">
    <property type="entry name" value="CheW-like"/>
    <property type="match status" value="1"/>
</dbReference>
<dbReference type="CDD" id="cd19924">
    <property type="entry name" value="REC_CheV-like"/>
    <property type="match status" value="1"/>
</dbReference>
<dbReference type="PANTHER" id="PTHR47233">
    <property type="entry name" value="CHEMOTAXIS PROTEIN CHEV"/>
    <property type="match status" value="1"/>
</dbReference>